<feature type="compositionally biased region" description="Polar residues" evidence="1">
    <location>
        <begin position="1"/>
        <end position="17"/>
    </location>
</feature>
<feature type="compositionally biased region" description="Acidic residues" evidence="1">
    <location>
        <begin position="99"/>
        <end position="108"/>
    </location>
</feature>
<feature type="region of interest" description="Disordered" evidence="1">
    <location>
        <begin position="1"/>
        <end position="38"/>
    </location>
</feature>
<dbReference type="Proteomes" id="UP001642487">
    <property type="component" value="Chromosome 8"/>
</dbReference>
<feature type="compositionally biased region" description="Acidic residues" evidence="1">
    <location>
        <begin position="51"/>
        <end position="61"/>
    </location>
</feature>
<evidence type="ECO:0000313" key="3">
    <source>
        <dbReference type="Proteomes" id="UP001642487"/>
    </source>
</evidence>
<dbReference type="EMBL" id="OZ021742">
    <property type="protein sequence ID" value="CAK9327639.1"/>
    <property type="molecule type" value="Genomic_DNA"/>
</dbReference>
<proteinExistence type="predicted"/>
<evidence type="ECO:0000313" key="2">
    <source>
        <dbReference type="EMBL" id="CAK9327639.1"/>
    </source>
</evidence>
<feature type="region of interest" description="Disordered" evidence="1">
    <location>
        <begin position="51"/>
        <end position="131"/>
    </location>
</feature>
<reference evidence="2 3" key="1">
    <citation type="submission" date="2024-03" db="EMBL/GenBank/DDBJ databases">
        <authorList>
            <person name="Gkanogiannis A."/>
            <person name="Becerra Lopez-Lavalle L."/>
        </authorList>
    </citation>
    <scope>NUCLEOTIDE SEQUENCE [LARGE SCALE GENOMIC DNA]</scope>
</reference>
<feature type="compositionally biased region" description="Low complexity" evidence="1">
    <location>
        <begin position="76"/>
        <end position="95"/>
    </location>
</feature>
<sequence length="131" mass="14749">MPSPSTKHPQETMTADGSRSDHVKEEIKEYMSKKKDIKEQRNLIVDIDVEDYGIEDQDENDVGVSAAGAKEPLYYSRARTSRASTSSSTQPTPTQVNLDDYEAEEEDTDGYKSNDGVNEDENQFSDDEFDL</sequence>
<name>A0ABP0Z554_9ROSI</name>
<protein>
    <submittedName>
        <fullName evidence="2">Uncharacterized protein</fullName>
    </submittedName>
</protein>
<organism evidence="2 3">
    <name type="scientific">Citrullus colocynthis</name>
    <name type="common">colocynth</name>
    <dbReference type="NCBI Taxonomy" id="252529"/>
    <lineage>
        <taxon>Eukaryota</taxon>
        <taxon>Viridiplantae</taxon>
        <taxon>Streptophyta</taxon>
        <taxon>Embryophyta</taxon>
        <taxon>Tracheophyta</taxon>
        <taxon>Spermatophyta</taxon>
        <taxon>Magnoliopsida</taxon>
        <taxon>eudicotyledons</taxon>
        <taxon>Gunneridae</taxon>
        <taxon>Pentapetalae</taxon>
        <taxon>rosids</taxon>
        <taxon>fabids</taxon>
        <taxon>Cucurbitales</taxon>
        <taxon>Cucurbitaceae</taxon>
        <taxon>Benincaseae</taxon>
        <taxon>Citrullus</taxon>
    </lineage>
</organism>
<feature type="compositionally biased region" description="Basic and acidic residues" evidence="1">
    <location>
        <begin position="18"/>
        <end position="38"/>
    </location>
</feature>
<keyword evidence="3" id="KW-1185">Reference proteome</keyword>
<feature type="compositionally biased region" description="Acidic residues" evidence="1">
    <location>
        <begin position="117"/>
        <end position="131"/>
    </location>
</feature>
<evidence type="ECO:0000256" key="1">
    <source>
        <dbReference type="SAM" id="MobiDB-lite"/>
    </source>
</evidence>
<gene>
    <name evidence="2" type="ORF">CITCOLO1_LOCUS20025</name>
</gene>
<accession>A0ABP0Z554</accession>